<dbReference type="CDD" id="cd06558">
    <property type="entry name" value="crotonase-like"/>
    <property type="match status" value="1"/>
</dbReference>
<dbReference type="GO" id="GO:0006631">
    <property type="term" value="P:fatty acid metabolic process"/>
    <property type="evidence" value="ECO:0007669"/>
    <property type="project" value="UniProtKB-KW"/>
</dbReference>
<evidence type="ECO:0000313" key="8">
    <source>
        <dbReference type="EMBL" id="GAB97046.1"/>
    </source>
</evidence>
<comment type="similarity">
    <text evidence="1">Belongs to the enoyl-CoA hydratase/isomerase family.</text>
</comment>
<dbReference type="STRING" id="1184609.KILIM_055_00140"/>
<dbReference type="Proteomes" id="UP000008366">
    <property type="component" value="Unassembled WGS sequence"/>
</dbReference>
<sequence length="306" mass="32107">MGEDGRYGGRDNAPTQEGPMTSDTQATTGEAIGSTGGLEQSGNEQSGNEQSGYEHIRLERDGAITTVTMNRPAKRNALSRDHMLELLDAFTGIADDRACRVVVLRGAGPAFCAGHDIAEMVGRDKAFYDELFDVCARLMLTIQSIPQPVIAAVHALATAAGCQLAATCDLVVATPQAKFATPGVKIGLFCSTPMVALSRAVGQKVAMHMLLTGEPIDAQAAHAAGLVNEVTDDLDGTVATLADRLAQSSPLVLGIGKEAFYRQAAMSTPEAYAYTKGVMADNAVRADAQEGMDAFVTKRSPTWTGA</sequence>
<organism evidence="8 9">
    <name type="scientific">Kineosphaera limosa NBRC 100340</name>
    <dbReference type="NCBI Taxonomy" id="1184609"/>
    <lineage>
        <taxon>Bacteria</taxon>
        <taxon>Bacillati</taxon>
        <taxon>Actinomycetota</taxon>
        <taxon>Actinomycetes</taxon>
        <taxon>Micrococcales</taxon>
        <taxon>Dermatophilaceae</taxon>
        <taxon>Kineosphaera</taxon>
    </lineage>
</organism>
<dbReference type="PANTHER" id="PTHR43602">
    <property type="match status" value="1"/>
</dbReference>
<dbReference type="EMBL" id="BAHD01000055">
    <property type="protein sequence ID" value="GAB97046.1"/>
    <property type="molecule type" value="Genomic_DNA"/>
</dbReference>
<dbReference type="PANTHER" id="PTHR43602:SF1">
    <property type="entry name" value="ENOYL-COA HYDRATASE DOMAIN-CONTAINING PROTEIN 3, MITOCHONDRIAL"/>
    <property type="match status" value="1"/>
</dbReference>
<feature type="compositionally biased region" description="Polar residues" evidence="7">
    <location>
        <begin position="37"/>
        <end position="51"/>
    </location>
</feature>
<evidence type="ECO:0000256" key="4">
    <source>
        <dbReference type="ARBA" id="ARBA00023098"/>
    </source>
</evidence>
<dbReference type="InterPro" id="IPR029045">
    <property type="entry name" value="ClpP/crotonase-like_dom_sf"/>
</dbReference>
<proteinExistence type="inferred from homology"/>
<evidence type="ECO:0000256" key="6">
    <source>
        <dbReference type="ARBA" id="ARBA00040545"/>
    </source>
</evidence>
<accession>K6WT77</accession>
<keyword evidence="9" id="KW-1185">Reference proteome</keyword>
<dbReference type="Gene3D" id="1.10.12.10">
    <property type="entry name" value="Lyase 2-enoyl-coa Hydratase, Chain A, domain 2"/>
    <property type="match status" value="1"/>
</dbReference>
<feature type="compositionally biased region" description="Polar residues" evidence="7">
    <location>
        <begin position="13"/>
        <end position="28"/>
    </location>
</feature>
<protein>
    <recommendedName>
        <fullName evidence="6">Enoyl-CoA hydratase domain-containing protein 3, mitochondrial</fullName>
    </recommendedName>
</protein>
<keyword evidence="4" id="KW-0443">Lipid metabolism</keyword>
<gene>
    <name evidence="8" type="ORF">KILIM_055_00140</name>
</gene>
<feature type="region of interest" description="Disordered" evidence="7">
    <location>
        <begin position="1"/>
        <end position="52"/>
    </location>
</feature>
<dbReference type="AlphaFoldDB" id="K6WT77"/>
<dbReference type="SUPFAM" id="SSF52096">
    <property type="entry name" value="ClpP/crotonase"/>
    <property type="match status" value="1"/>
</dbReference>
<dbReference type="InterPro" id="IPR014748">
    <property type="entry name" value="Enoyl-CoA_hydra_C"/>
</dbReference>
<evidence type="ECO:0000256" key="3">
    <source>
        <dbReference type="ARBA" id="ARBA00022946"/>
    </source>
</evidence>
<evidence type="ECO:0000256" key="1">
    <source>
        <dbReference type="ARBA" id="ARBA00005254"/>
    </source>
</evidence>
<comment type="function">
    <text evidence="5">May play a role in fatty acid biosynthesis and insulin sensitivity.</text>
</comment>
<name>K6WT77_9MICO</name>
<keyword evidence="2" id="KW-0276">Fatty acid metabolism</keyword>
<dbReference type="InterPro" id="IPR052377">
    <property type="entry name" value="Mitochondrial_ECH-domain"/>
</dbReference>
<evidence type="ECO:0000256" key="2">
    <source>
        <dbReference type="ARBA" id="ARBA00022832"/>
    </source>
</evidence>
<dbReference type="Pfam" id="PF00378">
    <property type="entry name" value="ECH_1"/>
    <property type="match status" value="1"/>
</dbReference>
<evidence type="ECO:0000256" key="7">
    <source>
        <dbReference type="SAM" id="MobiDB-lite"/>
    </source>
</evidence>
<reference evidence="8 9" key="1">
    <citation type="submission" date="2012-08" db="EMBL/GenBank/DDBJ databases">
        <title>Whole genome shotgun sequence of Kineosphaera limosa NBRC 100340.</title>
        <authorList>
            <person name="Yoshida I."/>
            <person name="Isaki S."/>
            <person name="Hosoyama A."/>
            <person name="Tsuchikane K."/>
            <person name="Katsumata H."/>
            <person name="Ando Y."/>
            <person name="Ohji S."/>
            <person name="Hamada M."/>
            <person name="Tamura T."/>
            <person name="Yamazoe A."/>
            <person name="Yamazaki S."/>
            <person name="Fujita N."/>
        </authorList>
    </citation>
    <scope>NUCLEOTIDE SEQUENCE [LARGE SCALE GENOMIC DNA]</scope>
    <source>
        <strain evidence="8 9">NBRC 100340</strain>
    </source>
</reference>
<dbReference type="eggNOG" id="COG1024">
    <property type="taxonomic scope" value="Bacteria"/>
</dbReference>
<dbReference type="InterPro" id="IPR001753">
    <property type="entry name" value="Enoyl-CoA_hydra/iso"/>
</dbReference>
<evidence type="ECO:0000256" key="5">
    <source>
        <dbReference type="ARBA" id="ARBA00037410"/>
    </source>
</evidence>
<dbReference type="GO" id="GO:0016836">
    <property type="term" value="F:hydro-lyase activity"/>
    <property type="evidence" value="ECO:0007669"/>
    <property type="project" value="TreeGrafter"/>
</dbReference>
<dbReference type="Gene3D" id="3.90.226.10">
    <property type="entry name" value="2-enoyl-CoA Hydratase, Chain A, domain 1"/>
    <property type="match status" value="1"/>
</dbReference>
<evidence type="ECO:0000313" key="9">
    <source>
        <dbReference type="Proteomes" id="UP000008366"/>
    </source>
</evidence>
<dbReference type="NCBIfam" id="NF006008">
    <property type="entry name" value="PRK08139.1"/>
    <property type="match status" value="1"/>
</dbReference>
<keyword evidence="3" id="KW-0809">Transit peptide</keyword>
<comment type="caution">
    <text evidence="8">The sequence shown here is derived from an EMBL/GenBank/DDBJ whole genome shotgun (WGS) entry which is preliminary data.</text>
</comment>